<keyword evidence="2" id="KW-1185">Reference proteome</keyword>
<gene>
    <name evidence="1" type="ORF">NGB36_21505</name>
</gene>
<sequence>MGDILTADQVERFVTDGFVRVPEAFPRSVAEECRAILWRDTGLDPDDPATWTRPVVRLGGYGNEPFRRAANTPRLHGAFDQLVGAGRWVPCDGLGTFPIRFPHPDDPGDAGWHMDASYVPEGEHEYWLNLRSRGRALLMLFLFSDVDADNAPTRIKAGSHLDVPPFLEPAGDRGMGMFTLCKAMDAAGRLDAPDRPLALATGRAGDVYLCHPFLIHAAQPHRGTVPRIIAQPPLIPTGLLDLDRRDGAYSPVERAVLLGLGRSYPERS</sequence>
<dbReference type="EMBL" id="JANFNG010000018">
    <property type="protein sequence ID" value="MCQ4083112.1"/>
    <property type="molecule type" value="Genomic_DNA"/>
</dbReference>
<name>A0ABT1PZL8_9ACTN</name>
<dbReference type="SUPFAM" id="SSF51197">
    <property type="entry name" value="Clavaminate synthase-like"/>
    <property type="match status" value="1"/>
</dbReference>
<accession>A0ABT1PZL8</accession>
<comment type="caution">
    <text evidence="1">The sequence shown here is derived from an EMBL/GenBank/DDBJ whole genome shotgun (WGS) entry which is preliminary data.</text>
</comment>
<dbReference type="GO" id="GO:0051213">
    <property type="term" value="F:dioxygenase activity"/>
    <property type="evidence" value="ECO:0007669"/>
    <property type="project" value="UniProtKB-KW"/>
</dbReference>
<keyword evidence="1" id="KW-0560">Oxidoreductase</keyword>
<evidence type="ECO:0000313" key="2">
    <source>
        <dbReference type="Proteomes" id="UP001057702"/>
    </source>
</evidence>
<dbReference type="RefSeq" id="WP_255922027.1">
    <property type="nucleotide sequence ID" value="NZ_JANFNG010000018.1"/>
</dbReference>
<dbReference type="Gene3D" id="2.60.120.620">
    <property type="entry name" value="q2cbj1_9rhob like domain"/>
    <property type="match status" value="1"/>
</dbReference>
<evidence type="ECO:0000313" key="1">
    <source>
        <dbReference type="EMBL" id="MCQ4083112.1"/>
    </source>
</evidence>
<protein>
    <submittedName>
        <fullName evidence="1">Phytanoyl-CoA dioxygenase family protein</fullName>
    </submittedName>
</protein>
<dbReference type="Proteomes" id="UP001057702">
    <property type="component" value="Unassembled WGS sequence"/>
</dbReference>
<keyword evidence="1" id="KW-0223">Dioxygenase</keyword>
<proteinExistence type="predicted"/>
<dbReference type="Pfam" id="PF05721">
    <property type="entry name" value="PhyH"/>
    <property type="match status" value="1"/>
</dbReference>
<dbReference type="InterPro" id="IPR008775">
    <property type="entry name" value="Phytyl_CoA_dOase-like"/>
</dbReference>
<organism evidence="1 2">
    <name type="scientific">Streptomyces humicola</name>
    <dbReference type="NCBI Taxonomy" id="2953240"/>
    <lineage>
        <taxon>Bacteria</taxon>
        <taxon>Bacillati</taxon>
        <taxon>Actinomycetota</taxon>
        <taxon>Actinomycetes</taxon>
        <taxon>Kitasatosporales</taxon>
        <taxon>Streptomycetaceae</taxon>
        <taxon>Streptomyces</taxon>
    </lineage>
</organism>
<reference evidence="1" key="1">
    <citation type="submission" date="2022-06" db="EMBL/GenBank/DDBJ databases">
        <title>Draft genome sequence of Streptomyces sp. RB6PN25 isolated from peat swamp forest in Thailand.</title>
        <authorList>
            <person name="Duangmal K."/>
            <person name="Klaysubun C."/>
        </authorList>
    </citation>
    <scope>NUCLEOTIDE SEQUENCE</scope>
    <source>
        <strain evidence="1">RB6PN25</strain>
    </source>
</reference>